<protein>
    <submittedName>
        <fullName evidence="6">Pirin family protein</fullName>
    </submittedName>
</protein>
<evidence type="ECO:0000259" key="4">
    <source>
        <dbReference type="Pfam" id="PF02678"/>
    </source>
</evidence>
<dbReference type="InterPro" id="IPR012093">
    <property type="entry name" value="Pirin"/>
</dbReference>
<dbReference type="Pfam" id="PF02678">
    <property type="entry name" value="Pirin"/>
    <property type="match status" value="1"/>
</dbReference>
<feature type="binding site" evidence="2">
    <location>
        <position position="102"/>
    </location>
    <ligand>
        <name>Fe cation</name>
        <dbReference type="ChEBI" id="CHEBI:24875"/>
    </ligand>
</feature>
<evidence type="ECO:0000256" key="3">
    <source>
        <dbReference type="RuleBase" id="RU003457"/>
    </source>
</evidence>
<sequence>MTRRLTLSAPVKGQPLRIGSGFAASHFGEHFFNGLIDPVVMVDHFQMTAPTFEPHPHAGISAVTYLFEDSTSPHVNYDSLGNQGPIEPGALHWLAAGRGAVHTEQPEGASPYVHALQIFVNLPARQKMMSPFAVHAAAATIPEFHSEGVRVRVVAGHSNGITAPHSAELPQPFTLLDGHCAPGSRFTHLLAAGWNAMIYPLTGSLTLQAEGERHLIPAGHGMGVSLSAEGGEAVALQLEATEPCHFVLLSGQALNETLVKHGPFVMNSHDAIADRLHAYQRGEFGQLNDEWLRNGQYRP</sequence>
<evidence type="ECO:0000313" key="6">
    <source>
        <dbReference type="EMBL" id="RKJ91437.1"/>
    </source>
</evidence>
<feature type="domain" description="Pirin N-terminal" evidence="4">
    <location>
        <begin position="37"/>
        <end position="120"/>
    </location>
</feature>
<dbReference type="Gene3D" id="2.60.120.10">
    <property type="entry name" value="Jelly Rolls"/>
    <property type="match status" value="2"/>
</dbReference>
<dbReference type="GO" id="GO:0046872">
    <property type="term" value="F:metal ion binding"/>
    <property type="evidence" value="ECO:0007669"/>
    <property type="project" value="UniProtKB-KW"/>
</dbReference>
<accession>A0A3A9J8Y6</accession>
<dbReference type="PIRSF" id="PIRSF006232">
    <property type="entry name" value="Pirin"/>
    <property type="match status" value="1"/>
</dbReference>
<feature type="domain" description="Pirin C-terminal" evidence="5">
    <location>
        <begin position="176"/>
        <end position="285"/>
    </location>
</feature>
<comment type="cofactor">
    <cofactor evidence="2">
        <name>Fe cation</name>
        <dbReference type="ChEBI" id="CHEBI:24875"/>
    </cofactor>
    <text evidence="2">Binds 1 Fe cation per subunit.</text>
</comment>
<keyword evidence="2" id="KW-0408">Iron</keyword>
<comment type="caution">
    <text evidence="6">The sequence shown here is derived from an EMBL/GenBank/DDBJ whole genome shotgun (WGS) entry which is preliminary data.</text>
</comment>
<evidence type="ECO:0000259" key="5">
    <source>
        <dbReference type="Pfam" id="PF05726"/>
    </source>
</evidence>
<dbReference type="InterPro" id="IPR014710">
    <property type="entry name" value="RmlC-like_jellyroll"/>
</dbReference>
<proteinExistence type="inferred from homology"/>
<dbReference type="RefSeq" id="WP_120414104.1">
    <property type="nucleotide sequence ID" value="NZ_CP114182.1"/>
</dbReference>
<dbReference type="PANTHER" id="PTHR13903">
    <property type="entry name" value="PIRIN-RELATED"/>
    <property type="match status" value="1"/>
</dbReference>
<organism evidence="6 7">
    <name type="scientific">Aeromonas veronii</name>
    <dbReference type="NCBI Taxonomy" id="654"/>
    <lineage>
        <taxon>Bacteria</taxon>
        <taxon>Pseudomonadati</taxon>
        <taxon>Pseudomonadota</taxon>
        <taxon>Gammaproteobacteria</taxon>
        <taxon>Aeromonadales</taxon>
        <taxon>Aeromonadaceae</taxon>
        <taxon>Aeromonas</taxon>
    </lineage>
</organism>
<dbReference type="AlphaFoldDB" id="A0A3A9J8Y6"/>
<feature type="binding site" evidence="2">
    <location>
        <position position="104"/>
    </location>
    <ligand>
        <name>Fe cation</name>
        <dbReference type="ChEBI" id="CHEBI:24875"/>
    </ligand>
</feature>
<evidence type="ECO:0000313" key="7">
    <source>
        <dbReference type="Proteomes" id="UP000281725"/>
    </source>
</evidence>
<evidence type="ECO:0000256" key="1">
    <source>
        <dbReference type="ARBA" id="ARBA00008416"/>
    </source>
</evidence>
<reference evidence="6 7" key="1">
    <citation type="submission" date="2018-09" db="EMBL/GenBank/DDBJ databases">
        <title>Genome sequencing of Aeromonas veronii MS-17-88.</title>
        <authorList>
            <person name="Tekedar H.C."/>
            <person name="Arick M.A."/>
            <person name="Hsu C.-Y."/>
            <person name="Thrash A."/>
            <person name="Karsi A."/>
            <person name="Lawrence M.L."/>
            <person name="Abdelhamed H."/>
        </authorList>
    </citation>
    <scope>NUCLEOTIDE SEQUENCE [LARGE SCALE GENOMIC DNA]</scope>
    <source>
        <strain evidence="6 7">MS 17-88</strain>
    </source>
</reference>
<feature type="binding site" evidence="2">
    <location>
        <position position="55"/>
    </location>
    <ligand>
        <name>Fe cation</name>
        <dbReference type="ChEBI" id="CHEBI:24875"/>
    </ligand>
</feature>
<dbReference type="EMBL" id="RAWX01000001">
    <property type="protein sequence ID" value="RKJ91437.1"/>
    <property type="molecule type" value="Genomic_DNA"/>
</dbReference>
<dbReference type="Proteomes" id="UP000281725">
    <property type="component" value="Unassembled WGS sequence"/>
</dbReference>
<dbReference type="SUPFAM" id="SSF51182">
    <property type="entry name" value="RmlC-like cupins"/>
    <property type="match status" value="1"/>
</dbReference>
<feature type="binding site" evidence="2">
    <location>
        <position position="57"/>
    </location>
    <ligand>
        <name>Fe cation</name>
        <dbReference type="ChEBI" id="CHEBI:24875"/>
    </ligand>
</feature>
<name>A0A3A9J8Y6_AERVE</name>
<dbReference type="Pfam" id="PF05726">
    <property type="entry name" value="Pirin_C"/>
    <property type="match status" value="1"/>
</dbReference>
<evidence type="ECO:0000256" key="2">
    <source>
        <dbReference type="PIRSR" id="PIRSR006232-1"/>
    </source>
</evidence>
<dbReference type="InterPro" id="IPR008778">
    <property type="entry name" value="Pirin_C_dom"/>
</dbReference>
<dbReference type="InterPro" id="IPR011051">
    <property type="entry name" value="RmlC_Cupin_sf"/>
</dbReference>
<keyword evidence="2" id="KW-0479">Metal-binding</keyword>
<gene>
    <name evidence="6" type="ORF">D6R50_02130</name>
</gene>
<dbReference type="CDD" id="cd02247">
    <property type="entry name" value="cupin_pirin_C"/>
    <property type="match status" value="1"/>
</dbReference>
<dbReference type="PANTHER" id="PTHR13903:SF8">
    <property type="entry name" value="PIRIN"/>
    <property type="match status" value="1"/>
</dbReference>
<dbReference type="InterPro" id="IPR003829">
    <property type="entry name" value="Pirin_N_dom"/>
</dbReference>
<comment type="similarity">
    <text evidence="1 3">Belongs to the pirin family.</text>
</comment>